<dbReference type="Proteomes" id="UP000825933">
    <property type="component" value="Unassembled WGS sequence"/>
</dbReference>
<dbReference type="RefSeq" id="WP_223790310.1">
    <property type="nucleotide sequence ID" value="NZ_JAIOUQ010000002.1"/>
</dbReference>
<protein>
    <submittedName>
        <fullName evidence="1">Uncharacterized protein</fullName>
    </submittedName>
</protein>
<keyword evidence="2" id="KW-1185">Reference proteome</keyword>
<gene>
    <name evidence="1" type="ORF">K8N75_00980</name>
</gene>
<dbReference type="Gene3D" id="3.40.50.150">
    <property type="entry name" value="Vaccinia Virus protein VP39"/>
    <property type="match status" value="1"/>
</dbReference>
<evidence type="ECO:0000313" key="2">
    <source>
        <dbReference type="Proteomes" id="UP000825933"/>
    </source>
</evidence>
<sequence>MKHYMKNYQISRGRDTETVENYLKRFDVEYFPIKVDEHRLLLEKTGFKVVEMFWMSYMQSGFYCIK</sequence>
<dbReference type="AlphaFoldDB" id="A0A8T5UVE8"/>
<dbReference type="EMBL" id="JAIOUQ010000002">
    <property type="protein sequence ID" value="MBZ2164629.1"/>
    <property type="molecule type" value="Genomic_DNA"/>
</dbReference>
<dbReference type="InterPro" id="IPR029063">
    <property type="entry name" value="SAM-dependent_MTases_sf"/>
</dbReference>
<reference evidence="2" key="1">
    <citation type="journal article" date="2022" name="Microbiol. Resour. Announc.">
        <title>Draft Genome Sequence of a Methanogenic Archaeon from West Spitsbergen Permafrost.</title>
        <authorList>
            <person name="Trubitsyn V."/>
            <person name="Rivkina E."/>
            <person name="Shcherbakova V."/>
        </authorList>
    </citation>
    <scope>NUCLEOTIDE SEQUENCE [LARGE SCALE GENOMIC DNA]</scope>
    <source>
        <strain evidence="2">VT</strain>
    </source>
</reference>
<organism evidence="1 2">
    <name type="scientific">Methanobacterium spitsbergense</name>
    <dbReference type="NCBI Taxonomy" id="2874285"/>
    <lineage>
        <taxon>Archaea</taxon>
        <taxon>Methanobacteriati</taxon>
        <taxon>Methanobacteriota</taxon>
        <taxon>Methanomada group</taxon>
        <taxon>Methanobacteria</taxon>
        <taxon>Methanobacteriales</taxon>
        <taxon>Methanobacteriaceae</taxon>
        <taxon>Methanobacterium</taxon>
    </lineage>
</organism>
<accession>A0A8T5UVE8</accession>
<comment type="caution">
    <text evidence="1">The sequence shown here is derived from an EMBL/GenBank/DDBJ whole genome shotgun (WGS) entry which is preliminary data.</text>
</comment>
<proteinExistence type="predicted"/>
<evidence type="ECO:0000313" key="1">
    <source>
        <dbReference type="EMBL" id="MBZ2164629.1"/>
    </source>
</evidence>
<name>A0A8T5UVE8_9EURY</name>